<evidence type="ECO:0000313" key="4">
    <source>
        <dbReference type="Proteomes" id="UP000601435"/>
    </source>
</evidence>
<dbReference type="Gene3D" id="3.30.1370.60">
    <property type="entry name" value="Hypothetical oxidoreductase yiak, domain 2"/>
    <property type="match status" value="1"/>
</dbReference>
<dbReference type="AlphaFoldDB" id="A0A812Y4Y5"/>
<organism evidence="3 4">
    <name type="scientific">Symbiodinium necroappetens</name>
    <dbReference type="NCBI Taxonomy" id="1628268"/>
    <lineage>
        <taxon>Eukaryota</taxon>
        <taxon>Sar</taxon>
        <taxon>Alveolata</taxon>
        <taxon>Dinophyceae</taxon>
        <taxon>Suessiales</taxon>
        <taxon>Symbiodiniaceae</taxon>
        <taxon>Symbiodinium</taxon>
    </lineage>
</organism>
<evidence type="ECO:0000256" key="2">
    <source>
        <dbReference type="ARBA" id="ARBA00023002"/>
    </source>
</evidence>
<dbReference type="Gene3D" id="1.10.1530.10">
    <property type="match status" value="1"/>
</dbReference>
<dbReference type="Pfam" id="PF02615">
    <property type="entry name" value="Ldh_2"/>
    <property type="match status" value="1"/>
</dbReference>
<protein>
    <submittedName>
        <fullName evidence="3">Mdh protein</fullName>
    </submittedName>
</protein>
<comment type="caution">
    <text evidence="3">The sequence shown here is derived from an EMBL/GenBank/DDBJ whole genome shotgun (WGS) entry which is preliminary data.</text>
</comment>
<evidence type="ECO:0000313" key="3">
    <source>
        <dbReference type="EMBL" id="CAE7765148.1"/>
    </source>
</evidence>
<keyword evidence="2" id="KW-0560">Oxidoreductase</keyword>
<accession>A0A812Y4Y5</accession>
<reference evidence="3" key="1">
    <citation type="submission" date="2021-02" db="EMBL/GenBank/DDBJ databases">
        <authorList>
            <person name="Dougan E. K."/>
            <person name="Rhodes N."/>
            <person name="Thang M."/>
            <person name="Chan C."/>
        </authorList>
    </citation>
    <scope>NUCLEOTIDE SEQUENCE</scope>
</reference>
<dbReference type="InterPro" id="IPR036111">
    <property type="entry name" value="Mal/L-sulfo/L-lacto_DH-like_sf"/>
</dbReference>
<dbReference type="EMBL" id="CAJNJA010040363">
    <property type="protein sequence ID" value="CAE7765148.1"/>
    <property type="molecule type" value="Genomic_DNA"/>
</dbReference>
<dbReference type="SUPFAM" id="SSF89733">
    <property type="entry name" value="L-sulfolactate dehydrogenase-like"/>
    <property type="match status" value="1"/>
</dbReference>
<dbReference type="InterPro" id="IPR003767">
    <property type="entry name" value="Malate/L-lactate_DH-like"/>
</dbReference>
<sequence>MKRKQCDDSQLQALRLKASEIIASAHEFNGEGKAKYKKVVKDFIDAGGATDDLIVRIGTHFFGCPVGKSSQGPLEDSPVEGSRRLDFDYLEKFMAECFMASGTPEKESKVCANVLIEADKRGIDSHGIGRLKSIYMDRIKSGILKPFAPIDIIKETETTALIDANMGIGLYVGPHCMDMAITKAKKYGLGFVAVRNSTHYGIAGYYATMASSKGCIGFCGTNARPSIAPTFGVEPCLGTNPLCFGIPTDEAFPFVIDCATSICQRGKIEKYARSGKPTPKGMVVDSSGEERTDTDGILKGMVKGDCALCPIGGGGDELGGYKGYSWATVVELLSIAFQELCSSGSGLVRFRVLGF</sequence>
<name>A0A812Y4Y5_9DINO</name>
<evidence type="ECO:0000256" key="1">
    <source>
        <dbReference type="ARBA" id="ARBA00006056"/>
    </source>
</evidence>
<dbReference type="PANTHER" id="PTHR11091">
    <property type="entry name" value="OXIDOREDUCTASE-RELATED"/>
    <property type="match status" value="1"/>
</dbReference>
<dbReference type="GO" id="GO:0016491">
    <property type="term" value="F:oxidoreductase activity"/>
    <property type="evidence" value="ECO:0007669"/>
    <property type="project" value="UniProtKB-KW"/>
</dbReference>
<dbReference type="PANTHER" id="PTHR11091:SF0">
    <property type="entry name" value="MALATE DEHYDROGENASE"/>
    <property type="match status" value="1"/>
</dbReference>
<comment type="similarity">
    <text evidence="1">Belongs to the LDH2/MDH2 oxidoreductase family.</text>
</comment>
<dbReference type="OrthoDB" id="410340at2759"/>
<keyword evidence="4" id="KW-1185">Reference proteome</keyword>
<dbReference type="Proteomes" id="UP000601435">
    <property type="component" value="Unassembled WGS sequence"/>
</dbReference>
<proteinExistence type="inferred from homology"/>
<dbReference type="InterPro" id="IPR043144">
    <property type="entry name" value="Mal/L-sulf/L-lact_DH-like_ah"/>
</dbReference>
<gene>
    <name evidence="3" type="primary">mdh</name>
    <name evidence="3" type="ORF">SNEC2469_LOCUS22311</name>
</gene>
<dbReference type="InterPro" id="IPR043143">
    <property type="entry name" value="Mal/L-sulf/L-lact_DH-like_NADP"/>
</dbReference>